<sequence>MLQRLLRKKFCQTTTKSSKQVPTRRRRKLQEDNSTRYADLRPVSFMDSIESGVEKFPEFANQRSNGADFQLGIVGPILGVQKDEEQAEIDCLHDSIMMERHGAHSAQENQARKVLHASEQRFTPIDVGQNVLMPIPCVDRPKIGPRNLLGIITAVTDGFYSIGRQNGHLRQTFTRNQLAPCGAEFFSINSIPDGETSLRTVVGASSISGSQGHAHCLCLSGCTTNRCASRKKSLLCNSRCHHARTSTNK</sequence>
<dbReference type="Proteomes" id="UP000887575">
    <property type="component" value="Unassembled WGS sequence"/>
</dbReference>
<dbReference type="WBParaSite" id="MBELARI_LOCUS15270">
    <property type="protein sequence ID" value="MBELARI_LOCUS15270"/>
    <property type="gene ID" value="MBELARI_LOCUS15270"/>
</dbReference>
<feature type="region of interest" description="Disordered" evidence="1">
    <location>
        <begin position="13"/>
        <end position="34"/>
    </location>
</feature>
<name>A0AAF3EMX0_9BILA</name>
<dbReference type="WBParaSite" id="MBELARI_LOCUS3595">
    <property type="protein sequence ID" value="MBELARI_LOCUS3595"/>
    <property type="gene ID" value="MBELARI_LOCUS3595"/>
</dbReference>
<dbReference type="WBParaSite" id="MBELARI_LOCUS3571">
    <property type="protein sequence ID" value="MBELARI_LOCUS3571"/>
    <property type="gene ID" value="MBELARI_LOCUS3571"/>
</dbReference>
<evidence type="ECO:0000313" key="2">
    <source>
        <dbReference type="Proteomes" id="UP000887575"/>
    </source>
</evidence>
<evidence type="ECO:0000256" key="1">
    <source>
        <dbReference type="SAM" id="MobiDB-lite"/>
    </source>
</evidence>
<evidence type="ECO:0000313" key="4">
    <source>
        <dbReference type="WBParaSite" id="MBELARI_LOCUS3571"/>
    </source>
</evidence>
<protein>
    <submittedName>
        <fullName evidence="3 4">Uncharacterized protein</fullName>
    </submittedName>
</protein>
<organism evidence="2 3">
    <name type="scientific">Mesorhabditis belari</name>
    <dbReference type="NCBI Taxonomy" id="2138241"/>
    <lineage>
        <taxon>Eukaryota</taxon>
        <taxon>Metazoa</taxon>
        <taxon>Ecdysozoa</taxon>
        <taxon>Nematoda</taxon>
        <taxon>Chromadorea</taxon>
        <taxon>Rhabditida</taxon>
        <taxon>Rhabditina</taxon>
        <taxon>Rhabditomorpha</taxon>
        <taxon>Rhabditoidea</taxon>
        <taxon>Rhabditidae</taxon>
        <taxon>Mesorhabditinae</taxon>
        <taxon>Mesorhabditis</taxon>
    </lineage>
</organism>
<accession>A0AAF3EMX0</accession>
<dbReference type="AlphaFoldDB" id="A0AAF3EMX0"/>
<reference evidence="3 4" key="1">
    <citation type="submission" date="2024-02" db="UniProtKB">
        <authorList>
            <consortium name="WormBaseParasite"/>
        </authorList>
    </citation>
    <scope>IDENTIFICATION</scope>
</reference>
<proteinExistence type="predicted"/>
<keyword evidence="2" id="KW-1185">Reference proteome</keyword>
<evidence type="ECO:0000313" key="3">
    <source>
        <dbReference type="WBParaSite" id="MBELARI_LOCUS15270"/>
    </source>
</evidence>